<organism evidence="1 2">
    <name type="scientific">Allacma fusca</name>
    <dbReference type="NCBI Taxonomy" id="39272"/>
    <lineage>
        <taxon>Eukaryota</taxon>
        <taxon>Metazoa</taxon>
        <taxon>Ecdysozoa</taxon>
        <taxon>Arthropoda</taxon>
        <taxon>Hexapoda</taxon>
        <taxon>Collembola</taxon>
        <taxon>Symphypleona</taxon>
        <taxon>Sminthuridae</taxon>
        <taxon>Allacma</taxon>
    </lineage>
</organism>
<dbReference type="AlphaFoldDB" id="A0A8J2PBI3"/>
<keyword evidence="2" id="KW-1185">Reference proteome</keyword>
<evidence type="ECO:0000313" key="1">
    <source>
        <dbReference type="EMBL" id="CAG7730971.1"/>
    </source>
</evidence>
<accession>A0A8J2PBI3</accession>
<sequence>MRLEEQSRRCTPGVVRILLGPVRPTPALRDVYLVDFCSKLIQPNTMHPVAPKKGIPEETEISRMVSSFSK</sequence>
<evidence type="ECO:0000313" key="2">
    <source>
        <dbReference type="Proteomes" id="UP000708208"/>
    </source>
</evidence>
<reference evidence="1" key="1">
    <citation type="submission" date="2021-06" db="EMBL/GenBank/DDBJ databases">
        <authorList>
            <person name="Hodson N. C."/>
            <person name="Mongue J. A."/>
            <person name="Jaron S. K."/>
        </authorList>
    </citation>
    <scope>NUCLEOTIDE SEQUENCE</scope>
</reference>
<proteinExistence type="predicted"/>
<protein>
    <submittedName>
        <fullName evidence="1">Uncharacterized protein</fullName>
    </submittedName>
</protein>
<name>A0A8J2PBI3_9HEXA</name>
<dbReference type="Proteomes" id="UP000708208">
    <property type="component" value="Unassembled WGS sequence"/>
</dbReference>
<dbReference type="EMBL" id="CAJVCH010203674">
    <property type="protein sequence ID" value="CAG7730971.1"/>
    <property type="molecule type" value="Genomic_DNA"/>
</dbReference>
<comment type="caution">
    <text evidence="1">The sequence shown here is derived from an EMBL/GenBank/DDBJ whole genome shotgun (WGS) entry which is preliminary data.</text>
</comment>
<gene>
    <name evidence="1" type="ORF">AFUS01_LOCUS19584</name>
</gene>